<keyword evidence="3" id="KW-1185">Reference proteome</keyword>
<evidence type="ECO:0000256" key="1">
    <source>
        <dbReference type="SAM" id="MobiDB-lite"/>
    </source>
</evidence>
<gene>
    <name evidence="2" type="ORF">DM02DRAFT_305230</name>
</gene>
<name>A0A2V1D1V7_9PLEO</name>
<feature type="region of interest" description="Disordered" evidence="1">
    <location>
        <begin position="1"/>
        <end position="20"/>
    </location>
</feature>
<sequence length="192" mass="21968">MWRGLNSRPPPPWHLGSGHPSDHSVRVCIPFFRFRGPTANRAALLLVVLVLTLVDILRPKRRRVPFNRPAPNNNNHVPPPKQSQKLLRFYPSSYTAFLVFPRYVRQQTPIYTPYMTHFTCTNILILIWVKGFIVSSLKPEQPCSNLFFSVLYAVCNQKFHPIPPAVPSSLVISRHPNRNIHPVITKSSCTTP</sequence>
<dbReference type="Proteomes" id="UP000244855">
    <property type="component" value="Unassembled WGS sequence"/>
</dbReference>
<evidence type="ECO:0000313" key="2">
    <source>
        <dbReference type="EMBL" id="PVH92017.1"/>
    </source>
</evidence>
<protein>
    <submittedName>
        <fullName evidence="2">Uncharacterized protein</fullName>
    </submittedName>
</protein>
<dbReference type="EMBL" id="KZ805737">
    <property type="protein sequence ID" value="PVH92017.1"/>
    <property type="molecule type" value="Genomic_DNA"/>
</dbReference>
<accession>A0A2V1D1V7</accession>
<organism evidence="2 3">
    <name type="scientific">Periconia macrospinosa</name>
    <dbReference type="NCBI Taxonomy" id="97972"/>
    <lineage>
        <taxon>Eukaryota</taxon>
        <taxon>Fungi</taxon>
        <taxon>Dikarya</taxon>
        <taxon>Ascomycota</taxon>
        <taxon>Pezizomycotina</taxon>
        <taxon>Dothideomycetes</taxon>
        <taxon>Pleosporomycetidae</taxon>
        <taxon>Pleosporales</taxon>
        <taxon>Massarineae</taxon>
        <taxon>Periconiaceae</taxon>
        <taxon>Periconia</taxon>
    </lineage>
</organism>
<dbReference type="AlphaFoldDB" id="A0A2V1D1V7"/>
<evidence type="ECO:0000313" key="3">
    <source>
        <dbReference type="Proteomes" id="UP000244855"/>
    </source>
</evidence>
<reference evidence="2 3" key="1">
    <citation type="journal article" date="2018" name="Sci. Rep.">
        <title>Comparative genomics provides insights into the lifestyle and reveals functional heterogeneity of dark septate endophytic fungi.</title>
        <authorList>
            <person name="Knapp D.G."/>
            <person name="Nemeth J.B."/>
            <person name="Barry K."/>
            <person name="Hainaut M."/>
            <person name="Henrissat B."/>
            <person name="Johnson J."/>
            <person name="Kuo A."/>
            <person name="Lim J.H.P."/>
            <person name="Lipzen A."/>
            <person name="Nolan M."/>
            <person name="Ohm R.A."/>
            <person name="Tamas L."/>
            <person name="Grigoriev I.V."/>
            <person name="Spatafora J.W."/>
            <person name="Nagy L.G."/>
            <person name="Kovacs G.M."/>
        </authorList>
    </citation>
    <scope>NUCLEOTIDE SEQUENCE [LARGE SCALE GENOMIC DNA]</scope>
    <source>
        <strain evidence="2 3">DSE2036</strain>
    </source>
</reference>
<proteinExistence type="predicted"/>